<evidence type="ECO:0000256" key="6">
    <source>
        <dbReference type="ARBA" id="ARBA00023118"/>
    </source>
</evidence>
<keyword evidence="4" id="KW-0460">Magnesium</keyword>
<keyword evidence="2" id="KW-0548">Nucleotidyltransferase</keyword>
<dbReference type="GO" id="GO:0051607">
    <property type="term" value="P:defense response to virus"/>
    <property type="evidence" value="ECO:0007669"/>
    <property type="project" value="UniProtKB-KW"/>
</dbReference>
<evidence type="ECO:0000259" key="8">
    <source>
        <dbReference type="PROSITE" id="PS50878"/>
    </source>
</evidence>
<proteinExistence type="inferred from homology"/>
<comment type="similarity">
    <text evidence="7">Belongs to the bacterial reverse transcriptase family.</text>
</comment>
<dbReference type="InterPro" id="IPR043502">
    <property type="entry name" value="DNA/RNA_pol_sf"/>
</dbReference>
<evidence type="ECO:0000256" key="1">
    <source>
        <dbReference type="ARBA" id="ARBA00022679"/>
    </source>
</evidence>
<sequence>MSEHTFLDWVARGDERFLPTRIDSSSGKFRELDVPKPSDMRIFRMLNKSLGFDRLFHRVAHGGVKRRSSVTSAKSHIKAPFVWVIDVTNCFPSVKFDRFASELGHLGVTPAMQKIIAETLFCRGQIPQGCPTSNLALNLFFMALDYQMAEYCWKRLISFTRMADDIVVGAKERSRGEHAVDKLVAGLAKLDLTVNEKKRAKVGFQPNTGQQLVHSLEISSGSLLLCDEHRNRARQVAEKTVGACRSVQPQSLERAADYRRQLNGWFHYSSQSQDLLTSDLAKAIRVSDNAVKSRLQRAQLDCKRWRWWEIKTATELAARWGSHISV</sequence>
<dbReference type="PROSITE" id="PS50878">
    <property type="entry name" value="RT_POL"/>
    <property type="match status" value="1"/>
</dbReference>
<keyword evidence="10" id="KW-1185">Reference proteome</keyword>
<feature type="domain" description="Reverse transcriptase" evidence="8">
    <location>
        <begin position="15"/>
        <end position="224"/>
    </location>
</feature>
<dbReference type="InterPro" id="IPR000477">
    <property type="entry name" value="RT_dom"/>
</dbReference>
<evidence type="ECO:0000313" key="9">
    <source>
        <dbReference type="EMBL" id="MBB3205493.1"/>
    </source>
</evidence>
<comment type="caution">
    <text evidence="9">The sequence shown here is derived from an EMBL/GenBank/DDBJ whole genome shotgun (WGS) entry which is preliminary data.</text>
</comment>
<keyword evidence="6" id="KW-0051">Antiviral defense</keyword>
<dbReference type="Pfam" id="PF00078">
    <property type="entry name" value="RVT_1"/>
    <property type="match status" value="1"/>
</dbReference>
<name>A0A7W5H4T3_9BACT</name>
<gene>
    <name evidence="9" type="ORF">FHS27_001293</name>
</gene>
<evidence type="ECO:0000256" key="7">
    <source>
        <dbReference type="ARBA" id="ARBA00034120"/>
    </source>
</evidence>
<evidence type="ECO:0000256" key="5">
    <source>
        <dbReference type="ARBA" id="ARBA00022918"/>
    </source>
</evidence>
<dbReference type="PRINTS" id="PR00866">
    <property type="entry name" value="RNADNAPOLMS"/>
</dbReference>
<evidence type="ECO:0000256" key="2">
    <source>
        <dbReference type="ARBA" id="ARBA00022695"/>
    </source>
</evidence>
<reference evidence="9 10" key="1">
    <citation type="submission" date="2020-08" db="EMBL/GenBank/DDBJ databases">
        <title>Genomic Encyclopedia of Type Strains, Phase III (KMG-III): the genomes of soil and plant-associated and newly described type strains.</title>
        <authorList>
            <person name="Whitman W."/>
        </authorList>
    </citation>
    <scope>NUCLEOTIDE SEQUENCE [LARGE SCALE GENOMIC DNA]</scope>
    <source>
        <strain evidence="9 10">CECT 8075</strain>
    </source>
</reference>
<dbReference type="InterPro" id="IPR000123">
    <property type="entry name" value="Reverse_transcriptase_msDNA"/>
</dbReference>
<dbReference type="GO" id="GO:0046872">
    <property type="term" value="F:metal ion binding"/>
    <property type="evidence" value="ECO:0007669"/>
    <property type="project" value="UniProtKB-KW"/>
</dbReference>
<keyword evidence="1" id="KW-0808">Transferase</keyword>
<dbReference type="GO" id="GO:0003723">
    <property type="term" value="F:RNA binding"/>
    <property type="evidence" value="ECO:0007669"/>
    <property type="project" value="InterPro"/>
</dbReference>
<evidence type="ECO:0000256" key="3">
    <source>
        <dbReference type="ARBA" id="ARBA00022723"/>
    </source>
</evidence>
<dbReference type="GO" id="GO:0003964">
    <property type="term" value="F:RNA-directed DNA polymerase activity"/>
    <property type="evidence" value="ECO:0007669"/>
    <property type="project" value="UniProtKB-KW"/>
</dbReference>
<keyword evidence="5" id="KW-0695">RNA-directed DNA polymerase</keyword>
<organism evidence="9 10">
    <name type="scientific">Aporhodopirellula rubra</name>
    <dbReference type="NCBI Taxonomy" id="980271"/>
    <lineage>
        <taxon>Bacteria</taxon>
        <taxon>Pseudomonadati</taxon>
        <taxon>Planctomycetota</taxon>
        <taxon>Planctomycetia</taxon>
        <taxon>Pirellulales</taxon>
        <taxon>Pirellulaceae</taxon>
        <taxon>Aporhodopirellula</taxon>
    </lineage>
</organism>
<protein>
    <recommendedName>
        <fullName evidence="8">Reverse transcriptase domain-containing protein</fullName>
    </recommendedName>
</protein>
<dbReference type="RefSeq" id="WP_184303108.1">
    <property type="nucleotide sequence ID" value="NZ_JACHXU010000003.1"/>
</dbReference>
<evidence type="ECO:0000313" key="10">
    <source>
        <dbReference type="Proteomes" id="UP000536179"/>
    </source>
</evidence>
<dbReference type="EMBL" id="JACHXU010000003">
    <property type="protein sequence ID" value="MBB3205493.1"/>
    <property type="molecule type" value="Genomic_DNA"/>
</dbReference>
<dbReference type="SUPFAM" id="SSF56672">
    <property type="entry name" value="DNA/RNA polymerases"/>
    <property type="match status" value="1"/>
</dbReference>
<evidence type="ECO:0000256" key="4">
    <source>
        <dbReference type="ARBA" id="ARBA00022842"/>
    </source>
</evidence>
<dbReference type="Proteomes" id="UP000536179">
    <property type="component" value="Unassembled WGS sequence"/>
</dbReference>
<keyword evidence="3" id="KW-0479">Metal-binding</keyword>
<dbReference type="AlphaFoldDB" id="A0A7W5H4T3"/>
<accession>A0A7W5H4T3</accession>